<reference evidence="3 4" key="1">
    <citation type="submission" date="2016-03" db="EMBL/GenBank/DDBJ databases">
        <authorList>
            <person name="Ploux O."/>
        </authorList>
    </citation>
    <scope>NUCLEOTIDE SEQUENCE [LARGE SCALE GENOMIC DNA]</scope>
    <source>
        <strain evidence="3 4">URUG2</strain>
    </source>
</reference>
<sequence length="359" mass="41389">MVLCGISSNAMPRFRLNNCWNGPKEWTARWSRTFHPSLSIQLRQLHRWSQEENELIIKMRGDGAPVREISACLPHRTFHATGIQIGKLMARSPELIQRTPQPGKQLDDADYHRITEAKENKHRPSWKHIQETYFPHIPIMTLTRNWHRHRNSRVASPSSSSGAPWTLSEDEQLLRLREAPRVPWTAVMRALPGRSEYSLVGRYRKLRTSITTSPSVPKIGAWTEAETAKVLRLTAHGVQNSDIARAVGRTMPAVVQQKHLLRTSKISAARDLANESRARRLWTSEELERAVTLQASGHDSMHIAQQLNRTWASVEYRLFYMEPSEKALMLENARLRVENEKKEKKVEDVTEEPKLKSRE</sequence>
<evidence type="ECO:0000259" key="2">
    <source>
        <dbReference type="PROSITE" id="PS50090"/>
    </source>
</evidence>
<accession>A0A2D3VCL0</accession>
<dbReference type="GeneID" id="35599277"/>
<dbReference type="InterPro" id="IPR001005">
    <property type="entry name" value="SANT/Myb"/>
</dbReference>
<protein>
    <recommendedName>
        <fullName evidence="2">Myb-like domain-containing protein</fullName>
    </recommendedName>
</protein>
<name>A0A2D3VCL0_9PEZI</name>
<evidence type="ECO:0000256" key="1">
    <source>
        <dbReference type="SAM" id="MobiDB-lite"/>
    </source>
</evidence>
<evidence type="ECO:0000313" key="4">
    <source>
        <dbReference type="Proteomes" id="UP000225277"/>
    </source>
</evidence>
<dbReference type="Proteomes" id="UP000225277">
    <property type="component" value="Unassembled WGS sequence"/>
</dbReference>
<dbReference type="PROSITE" id="PS50090">
    <property type="entry name" value="MYB_LIKE"/>
    <property type="match status" value="1"/>
</dbReference>
<dbReference type="RefSeq" id="XP_023625143.1">
    <property type="nucleotide sequence ID" value="XM_023769375.1"/>
</dbReference>
<dbReference type="EMBL" id="FJUY01000005">
    <property type="protein sequence ID" value="CZT18253.1"/>
    <property type="molecule type" value="Genomic_DNA"/>
</dbReference>
<gene>
    <name evidence="3" type="ORF">RCC_04098</name>
</gene>
<dbReference type="SMART" id="SM00717">
    <property type="entry name" value="SANT"/>
    <property type="match status" value="1"/>
</dbReference>
<dbReference type="CDD" id="cd00167">
    <property type="entry name" value="SANT"/>
    <property type="match status" value="1"/>
</dbReference>
<dbReference type="InterPro" id="IPR009057">
    <property type="entry name" value="Homeodomain-like_sf"/>
</dbReference>
<keyword evidence="4" id="KW-1185">Reference proteome</keyword>
<proteinExistence type="predicted"/>
<evidence type="ECO:0000313" key="3">
    <source>
        <dbReference type="EMBL" id="CZT18253.1"/>
    </source>
</evidence>
<dbReference type="AlphaFoldDB" id="A0A2D3VCL0"/>
<feature type="domain" description="Myb-like" evidence="2">
    <location>
        <begin position="164"/>
        <end position="207"/>
    </location>
</feature>
<feature type="region of interest" description="Disordered" evidence="1">
    <location>
        <begin position="339"/>
        <end position="359"/>
    </location>
</feature>
<dbReference type="SUPFAM" id="SSF46689">
    <property type="entry name" value="Homeodomain-like"/>
    <property type="match status" value="1"/>
</dbReference>
<organism evidence="3 4">
    <name type="scientific">Ramularia collo-cygni</name>
    <dbReference type="NCBI Taxonomy" id="112498"/>
    <lineage>
        <taxon>Eukaryota</taxon>
        <taxon>Fungi</taxon>
        <taxon>Dikarya</taxon>
        <taxon>Ascomycota</taxon>
        <taxon>Pezizomycotina</taxon>
        <taxon>Dothideomycetes</taxon>
        <taxon>Dothideomycetidae</taxon>
        <taxon>Mycosphaerellales</taxon>
        <taxon>Mycosphaerellaceae</taxon>
        <taxon>Ramularia</taxon>
    </lineage>
</organism>